<comment type="caution">
    <text evidence="2">The sequence shown here is derived from an EMBL/GenBank/DDBJ whole genome shotgun (WGS) entry which is preliminary data.</text>
</comment>
<dbReference type="Gene3D" id="3.40.50.300">
    <property type="entry name" value="P-loop containing nucleotide triphosphate hydrolases"/>
    <property type="match status" value="1"/>
</dbReference>
<evidence type="ECO:0000259" key="1">
    <source>
        <dbReference type="Pfam" id="PF02263"/>
    </source>
</evidence>
<feature type="domain" description="Guanylate-binding protein N-terminal" evidence="1">
    <location>
        <begin position="3"/>
        <end position="39"/>
    </location>
</feature>
<dbReference type="Proteomes" id="UP000299084">
    <property type="component" value="Unassembled WGS sequence"/>
</dbReference>
<dbReference type="EMBL" id="JWIN03000013">
    <property type="protein sequence ID" value="KAB1269118.1"/>
    <property type="molecule type" value="Genomic_DNA"/>
</dbReference>
<dbReference type="Pfam" id="PF02263">
    <property type="entry name" value="GBP"/>
    <property type="match status" value="2"/>
</dbReference>
<gene>
    <name evidence="2" type="ORF">Cadr_000014223</name>
</gene>
<keyword evidence="3" id="KW-1185">Reference proteome</keyword>
<reference evidence="2 3" key="1">
    <citation type="journal article" date="2019" name="Mol. Ecol. Resour.">
        <title>Improving Illumina assemblies with Hi-C and long reads: an example with the North African dromedary.</title>
        <authorList>
            <person name="Elbers J.P."/>
            <person name="Rogers M.F."/>
            <person name="Perelman P.L."/>
            <person name="Proskuryakova A.A."/>
            <person name="Serdyukova N.A."/>
            <person name="Johnson W.E."/>
            <person name="Horin P."/>
            <person name="Corander J."/>
            <person name="Murphy D."/>
            <person name="Burger P.A."/>
        </authorList>
    </citation>
    <scope>NUCLEOTIDE SEQUENCE [LARGE SCALE GENOMIC DNA]</scope>
    <source>
        <strain evidence="2">Drom800</strain>
        <tissue evidence="2">Blood</tissue>
    </source>
</reference>
<evidence type="ECO:0000313" key="3">
    <source>
        <dbReference type="Proteomes" id="UP000299084"/>
    </source>
</evidence>
<dbReference type="SUPFAM" id="SSF52540">
    <property type="entry name" value="P-loop containing nucleoside triphosphate hydrolases"/>
    <property type="match status" value="1"/>
</dbReference>
<dbReference type="GO" id="GO:0003924">
    <property type="term" value="F:GTPase activity"/>
    <property type="evidence" value="ECO:0007669"/>
    <property type="project" value="InterPro"/>
</dbReference>
<name>A0A5N4DDA1_CAMDR</name>
<feature type="domain" description="Guanylate-binding protein N-terminal" evidence="1">
    <location>
        <begin position="43"/>
        <end position="80"/>
    </location>
</feature>
<organism evidence="2 3">
    <name type="scientific">Camelus dromedarius</name>
    <name type="common">Dromedary</name>
    <name type="synonym">Arabian camel</name>
    <dbReference type="NCBI Taxonomy" id="9838"/>
    <lineage>
        <taxon>Eukaryota</taxon>
        <taxon>Metazoa</taxon>
        <taxon>Chordata</taxon>
        <taxon>Craniata</taxon>
        <taxon>Vertebrata</taxon>
        <taxon>Euteleostomi</taxon>
        <taxon>Mammalia</taxon>
        <taxon>Eutheria</taxon>
        <taxon>Laurasiatheria</taxon>
        <taxon>Artiodactyla</taxon>
        <taxon>Tylopoda</taxon>
        <taxon>Camelidae</taxon>
        <taxon>Camelus</taxon>
    </lineage>
</organism>
<dbReference type="InterPro" id="IPR027417">
    <property type="entry name" value="P-loop_NTPase"/>
</dbReference>
<sequence>MCLYRTGQSYLVNRLAGESKGFSLGSTVRPHTKGISLYSGFYGDNQKDSWIFALAALQSSTSVYNNMGPINQQGMDQLQYPFCGPDNTKSRKEQLHFVTSCGGGRLQKNSGVPSLMSPIMLSIPVYLNQHQKPKTSGHTLSLDM</sequence>
<dbReference type="PANTHER" id="PTHR10751">
    <property type="entry name" value="GUANYLATE BINDING PROTEIN"/>
    <property type="match status" value="1"/>
</dbReference>
<dbReference type="GO" id="GO:0005525">
    <property type="term" value="F:GTP binding"/>
    <property type="evidence" value="ECO:0007669"/>
    <property type="project" value="InterPro"/>
</dbReference>
<accession>A0A5N4DDA1</accession>
<proteinExistence type="predicted"/>
<evidence type="ECO:0000313" key="2">
    <source>
        <dbReference type="EMBL" id="KAB1269118.1"/>
    </source>
</evidence>
<protein>
    <submittedName>
        <fullName evidence="2">Guanylate-binding protein 1</fullName>
    </submittedName>
</protein>
<dbReference type="AlphaFoldDB" id="A0A5N4DDA1"/>
<dbReference type="InterPro" id="IPR015894">
    <property type="entry name" value="Guanylate-bd_N"/>
</dbReference>